<proteinExistence type="predicted"/>
<keyword evidence="1" id="KW-0472">Membrane</keyword>
<evidence type="ECO:0000313" key="3">
    <source>
        <dbReference type="Proteomes" id="UP000515728"/>
    </source>
</evidence>
<feature type="transmembrane region" description="Helical" evidence="1">
    <location>
        <begin position="45"/>
        <end position="66"/>
    </location>
</feature>
<feature type="transmembrane region" description="Helical" evidence="1">
    <location>
        <begin position="180"/>
        <end position="200"/>
    </location>
</feature>
<feature type="transmembrane region" description="Helical" evidence="1">
    <location>
        <begin position="141"/>
        <end position="160"/>
    </location>
</feature>
<dbReference type="EMBL" id="CP060131">
    <property type="protein sequence ID" value="QNG51244.1"/>
    <property type="molecule type" value="Genomic_DNA"/>
</dbReference>
<sequence length="217" mass="23113">MSRPARAWHATSALVVVVALVIQIPITAANTGGAFDTPAARVANLFTFFTILTNLLVVVTGVALAVAPQRRSTLLSVIRLDAVLGIAVTGIVFHTLLADLYDLRGGEAVADVLLHTASPILVVLGWLLFGPRGLIDRRIVVLSLLYPLLWLGFTLVRGALIDWYPYPFVDVSRFGYPTVLLNSLGITALFLVLAAALLGIDRALARHGAARGARIGS</sequence>
<reference evidence="2 3" key="1">
    <citation type="submission" date="2020-08" db="EMBL/GenBank/DDBJ databases">
        <authorList>
            <person name="Mo P."/>
        </authorList>
    </citation>
    <scope>NUCLEOTIDE SEQUENCE [LARGE SCALE GENOMIC DNA]</scope>
    <source>
        <strain evidence="2 3">CGMCC 4.1532</strain>
    </source>
</reference>
<evidence type="ECO:0000256" key="1">
    <source>
        <dbReference type="SAM" id="Phobius"/>
    </source>
</evidence>
<keyword evidence="3" id="KW-1185">Reference proteome</keyword>
<protein>
    <submittedName>
        <fullName evidence="2">Pr6Pr family membrane protein</fullName>
    </submittedName>
</protein>
<dbReference type="Proteomes" id="UP000515728">
    <property type="component" value="Chromosome"/>
</dbReference>
<keyword evidence="1" id="KW-1133">Transmembrane helix</keyword>
<dbReference type="AlphaFoldDB" id="A0A7G7MEN3"/>
<dbReference type="InterPro" id="IPR049713">
    <property type="entry name" value="Pr6Pr-like"/>
</dbReference>
<name>A0A7G7MEN3_9PSEU</name>
<organism evidence="2 3">
    <name type="scientific">Pseudonocardia petroleophila</name>
    <dbReference type="NCBI Taxonomy" id="37331"/>
    <lineage>
        <taxon>Bacteria</taxon>
        <taxon>Bacillati</taxon>
        <taxon>Actinomycetota</taxon>
        <taxon>Actinomycetes</taxon>
        <taxon>Pseudonocardiales</taxon>
        <taxon>Pseudonocardiaceae</taxon>
        <taxon>Pseudonocardia</taxon>
    </lineage>
</organism>
<dbReference type="NCBIfam" id="NF038065">
    <property type="entry name" value="Pr6Pr"/>
    <property type="match status" value="1"/>
</dbReference>
<gene>
    <name evidence="2" type="ORF">H6H00_24295</name>
</gene>
<keyword evidence="1" id="KW-0812">Transmembrane</keyword>
<accession>A0A7G7MEN3</accession>
<evidence type="ECO:0000313" key="2">
    <source>
        <dbReference type="EMBL" id="QNG51244.1"/>
    </source>
</evidence>
<feature type="transmembrane region" description="Helical" evidence="1">
    <location>
        <begin position="78"/>
        <end position="97"/>
    </location>
</feature>
<dbReference type="KEGG" id="ppel:H6H00_24295"/>
<dbReference type="RefSeq" id="WP_185717999.1">
    <property type="nucleotide sequence ID" value="NZ_BAAAWI010000001.1"/>
</dbReference>
<feature type="transmembrane region" description="Helical" evidence="1">
    <location>
        <begin position="109"/>
        <end position="129"/>
    </location>
</feature>